<dbReference type="Pfam" id="PF13426">
    <property type="entry name" value="PAS_9"/>
    <property type="match status" value="2"/>
</dbReference>
<dbReference type="InterPro" id="IPR001610">
    <property type="entry name" value="PAC"/>
</dbReference>
<feature type="domain" description="GGDEF" evidence="5">
    <location>
        <begin position="794"/>
        <end position="927"/>
    </location>
</feature>
<evidence type="ECO:0000259" key="5">
    <source>
        <dbReference type="PROSITE" id="PS50887"/>
    </source>
</evidence>
<dbReference type="CDD" id="cd00130">
    <property type="entry name" value="PAS"/>
    <property type="match status" value="2"/>
</dbReference>
<dbReference type="Gene3D" id="3.20.20.450">
    <property type="entry name" value="EAL domain"/>
    <property type="match status" value="1"/>
</dbReference>
<dbReference type="NCBIfam" id="TIGR00254">
    <property type="entry name" value="GGDEF"/>
    <property type="match status" value="1"/>
</dbReference>
<dbReference type="InterPro" id="IPR035919">
    <property type="entry name" value="EAL_sf"/>
</dbReference>
<evidence type="ECO:0000313" key="6">
    <source>
        <dbReference type="EMBL" id="ETR73184.1"/>
    </source>
</evidence>
<dbReference type="PANTHER" id="PTHR44757">
    <property type="entry name" value="DIGUANYLATE CYCLASE DGCP"/>
    <property type="match status" value="1"/>
</dbReference>
<dbReference type="SUPFAM" id="SSF55785">
    <property type="entry name" value="PYP-like sensor domain (PAS domain)"/>
    <property type="match status" value="2"/>
</dbReference>
<dbReference type="PROSITE" id="PS50887">
    <property type="entry name" value="GGDEF"/>
    <property type="match status" value="1"/>
</dbReference>
<dbReference type="InterPro" id="IPR000160">
    <property type="entry name" value="GGDEF_dom"/>
</dbReference>
<dbReference type="PROSITE" id="PS50883">
    <property type="entry name" value="EAL"/>
    <property type="match status" value="1"/>
</dbReference>
<dbReference type="Pfam" id="PF00563">
    <property type="entry name" value="EAL"/>
    <property type="match status" value="1"/>
</dbReference>
<proteinExistence type="predicted"/>
<feature type="transmembrane region" description="Helical" evidence="1">
    <location>
        <begin position="30"/>
        <end position="48"/>
    </location>
</feature>
<evidence type="ECO:0000313" key="7">
    <source>
        <dbReference type="Proteomes" id="UP000189670"/>
    </source>
</evidence>
<dbReference type="SMART" id="SM00086">
    <property type="entry name" value="PAC"/>
    <property type="match status" value="1"/>
</dbReference>
<protein>
    <submittedName>
        <fullName evidence="6">Diguanylate cyclase/phosphodiesterase with PAS/PAC sensor</fullName>
    </submittedName>
</protein>
<feature type="domain" description="EAL" evidence="4">
    <location>
        <begin position="936"/>
        <end position="1185"/>
    </location>
</feature>
<feature type="transmembrane region" description="Helical" evidence="1">
    <location>
        <begin position="91"/>
        <end position="110"/>
    </location>
</feature>
<dbReference type="SMART" id="SM00091">
    <property type="entry name" value="PAS"/>
    <property type="match status" value="2"/>
</dbReference>
<dbReference type="InterPro" id="IPR043128">
    <property type="entry name" value="Rev_trsase/Diguanyl_cyclase"/>
</dbReference>
<accession>A0A1V1PEG6</accession>
<dbReference type="AlphaFoldDB" id="A0A1V1PEG6"/>
<dbReference type="Gene3D" id="3.30.70.270">
    <property type="match status" value="1"/>
</dbReference>
<dbReference type="InterPro" id="IPR001633">
    <property type="entry name" value="EAL_dom"/>
</dbReference>
<evidence type="ECO:0000259" key="2">
    <source>
        <dbReference type="PROSITE" id="PS50112"/>
    </source>
</evidence>
<dbReference type="SUPFAM" id="SSF55073">
    <property type="entry name" value="Nucleotide cyclase"/>
    <property type="match status" value="1"/>
</dbReference>
<dbReference type="CDD" id="cd01948">
    <property type="entry name" value="EAL"/>
    <property type="match status" value="1"/>
</dbReference>
<name>A0A1V1PEG6_9BACT</name>
<dbReference type="InterPro" id="IPR035965">
    <property type="entry name" value="PAS-like_dom_sf"/>
</dbReference>
<feature type="domain" description="PAC" evidence="3">
    <location>
        <begin position="710"/>
        <end position="762"/>
    </location>
</feature>
<dbReference type="PANTHER" id="PTHR44757:SF2">
    <property type="entry name" value="BIOFILM ARCHITECTURE MAINTENANCE PROTEIN MBAA"/>
    <property type="match status" value="1"/>
</dbReference>
<evidence type="ECO:0000259" key="4">
    <source>
        <dbReference type="PROSITE" id="PS50883"/>
    </source>
</evidence>
<dbReference type="Gene3D" id="3.30.450.20">
    <property type="entry name" value="PAS domain"/>
    <property type="match status" value="2"/>
</dbReference>
<gene>
    <name evidence="6" type="ORF">OMM_01152</name>
</gene>
<feature type="domain" description="PAS" evidence="2">
    <location>
        <begin position="637"/>
        <end position="682"/>
    </location>
</feature>
<feature type="transmembrane region" description="Helical" evidence="1">
    <location>
        <begin position="192"/>
        <end position="213"/>
    </location>
</feature>
<evidence type="ECO:0000256" key="1">
    <source>
        <dbReference type="SAM" id="Phobius"/>
    </source>
</evidence>
<dbReference type="SMART" id="SM00267">
    <property type="entry name" value="GGDEF"/>
    <property type="match status" value="1"/>
</dbReference>
<dbReference type="Pfam" id="PF00990">
    <property type="entry name" value="GGDEF"/>
    <property type="match status" value="1"/>
</dbReference>
<dbReference type="InterPro" id="IPR029787">
    <property type="entry name" value="Nucleotide_cyclase"/>
</dbReference>
<keyword evidence="1" id="KW-0472">Membrane</keyword>
<reference evidence="7" key="1">
    <citation type="submission" date="2012-11" db="EMBL/GenBank/DDBJ databases">
        <authorList>
            <person name="Lucero-Rivera Y.E."/>
            <person name="Tovar-Ramirez D."/>
        </authorList>
    </citation>
    <scope>NUCLEOTIDE SEQUENCE [LARGE SCALE GENOMIC DNA]</scope>
    <source>
        <strain evidence="7">Araruama</strain>
    </source>
</reference>
<evidence type="ECO:0000259" key="3">
    <source>
        <dbReference type="PROSITE" id="PS50113"/>
    </source>
</evidence>
<dbReference type="PROSITE" id="PS50112">
    <property type="entry name" value="PAS"/>
    <property type="match status" value="1"/>
</dbReference>
<keyword evidence="1" id="KW-0812">Transmembrane</keyword>
<dbReference type="NCBIfam" id="TIGR00229">
    <property type="entry name" value="sensory_box"/>
    <property type="match status" value="2"/>
</dbReference>
<dbReference type="InterPro" id="IPR052155">
    <property type="entry name" value="Biofilm_reg_signaling"/>
</dbReference>
<organism evidence="6 7">
    <name type="scientific">Candidatus Magnetoglobus multicellularis str. Araruama</name>
    <dbReference type="NCBI Taxonomy" id="890399"/>
    <lineage>
        <taxon>Bacteria</taxon>
        <taxon>Pseudomonadati</taxon>
        <taxon>Thermodesulfobacteriota</taxon>
        <taxon>Desulfobacteria</taxon>
        <taxon>Desulfobacterales</taxon>
        <taxon>Desulfobacteraceae</taxon>
        <taxon>Candidatus Magnetoglobus</taxon>
    </lineage>
</organism>
<dbReference type="EMBL" id="ATBP01000081">
    <property type="protein sequence ID" value="ETR73184.1"/>
    <property type="molecule type" value="Genomic_DNA"/>
</dbReference>
<dbReference type="PROSITE" id="PS50113">
    <property type="entry name" value="PAC"/>
    <property type="match status" value="1"/>
</dbReference>
<sequence length="1185" mass="137413">MSWSNPKWYNSCKLIASYQRTEYESFKKKILTFLILTTLGILGNIYNAELFFGVNQIFGSIFVLIALWIFGQSIGVLCAILVHAYTIVLWGHPYAGISFVLEAWFVGLLLKRKTQNLFIADAIYWLFIGIPLAYIFYALIMNMSPTQWVMIMFKQPANGLFNALLAGLLVYYIPFEKICLGQDQKKVHFKHILLMLIMGFTMVSIFLSTNMIASQVFNQNFDNIQKEITLYSQQIANQVYLVKRQNKREMGLYQQLFHARQQIIQLDKENPFEIIYSKSGQDEEYQIIASKKRKSSFTSLNLTVSTIQDNIQFMPTDPTQIYVFTQNANHDFLYIQKIKHLNEVIQLDSEQDNYHNIIVHEWDPANKTVGQKGVFQNRHEHLKGIMQGYQDNLYVLFPQDSDLPKMLKWKQAHMVYDISCIGNGFSLAIKQSLKPMMEKFQHLYIYLFGLMLLLIFIATFLSNWLSARMESLIQALSNETSNLPHKLLNEKQPVWPDSPIKEMHSLIQNIQAVANTLQTIFRDSENRFKQLFTRSTDALFVINPKTFEIINANQQAEKLTEQPKHELFHQTINTFFDHFEFDPENIETAIEDFKANIINNNQKVPVQIRIYPMRIRQNDVYCFVVKNIQESVKIQEQLQLIAKVFETTNEGIIITDVHKKILMVNKGFETITGYTSADVTGKDPKIMSSGWHDQHFYQNMWGSIKQEGMWQGEINDRRKNGEIYIQFLSIYAVKDKQEKLTNFIGIFMDITEQRETQQRLQKLTHYDPLTDLPNRMSLMSSLTNAISVASQNELKLGLLLFDMDNFKYINDSFGHKAGDLLLKQVVEKFKPKIQEIGIMARLGADVFAIIFEKLNQTDDLAYFSQKILGMLEAPFFVEDVELYTSVSIGICVYPDDATTAEKMVQYADTAMHRAKDLGKKRFEFYTQAQNEMIRNNILIESGLRKAIQQNQLSVYYQPQVNIESGIMTGCEALLRWHHPEKGFIPPDKFIPIAEESGLIGDIEEWMLKQASRQIKQWRDRGLNLMMSANVSNYQFRKRNFVELTQSIIESEKAQCDWFELELTERIVMDHKEVIEKLDRLKQIGFQLALDDFGTGHSSLAYLKKFNIDKLKIDKSFIQDLPDDSQSRDIVRAIISLADSLNMISIAEGAETKGQLELLGTLGCKAYQGYYFSRPVPVEEFEKLLY</sequence>
<keyword evidence="1" id="KW-1133">Transmembrane helix</keyword>
<dbReference type="SMART" id="SM00052">
    <property type="entry name" value="EAL"/>
    <property type="match status" value="1"/>
</dbReference>
<dbReference type="InterPro" id="IPR000700">
    <property type="entry name" value="PAS-assoc_C"/>
</dbReference>
<dbReference type="InterPro" id="IPR000014">
    <property type="entry name" value="PAS"/>
</dbReference>
<feature type="transmembrane region" description="Helical" evidence="1">
    <location>
        <begin position="160"/>
        <end position="180"/>
    </location>
</feature>
<feature type="transmembrane region" description="Helical" evidence="1">
    <location>
        <begin position="60"/>
        <end position="85"/>
    </location>
</feature>
<feature type="transmembrane region" description="Helical" evidence="1">
    <location>
        <begin position="443"/>
        <end position="465"/>
    </location>
</feature>
<feature type="transmembrane region" description="Helical" evidence="1">
    <location>
        <begin position="122"/>
        <end position="140"/>
    </location>
</feature>
<dbReference type="SUPFAM" id="SSF141868">
    <property type="entry name" value="EAL domain-like"/>
    <property type="match status" value="1"/>
</dbReference>
<comment type="caution">
    <text evidence="6">The sequence shown here is derived from an EMBL/GenBank/DDBJ whole genome shotgun (WGS) entry which is preliminary data.</text>
</comment>
<dbReference type="CDD" id="cd01949">
    <property type="entry name" value="GGDEF"/>
    <property type="match status" value="1"/>
</dbReference>
<dbReference type="Proteomes" id="UP000189670">
    <property type="component" value="Unassembled WGS sequence"/>
</dbReference>